<sequence>MKTFFLYGLWTLVSLFFFLWVLFPGEFAEALMETHADRRLAPATLNVEGVSPAFPLGLSVKGMALSLPELPPVTARKIKVTPLLLTLVSSQPGAGMKALLFGGKVSGDARVQYGSGRWTRVKGRLEGMDLATVTPLLKDRLPVDVSLSGRGDGSVDLTRDKAAQGTGQLILTNVTVGINDPLIPIEKLSFSSVEVDVEVTGPKVTFSRIHVEGTEVDAELKGTLSLSSRLESSRINISGTLNPDPGFVKELSDRLPISMLMDPKLLKRGRIPLRISGTLSNPRVSLR</sequence>
<dbReference type="InterPro" id="IPR030925">
    <property type="entry name" value="T2SS_GspN_Lepto"/>
</dbReference>
<dbReference type="OrthoDB" id="5418040at2"/>
<proteinExistence type="predicted"/>
<accession>A0A1G5J2T1</accession>
<dbReference type="EMBL" id="FMUX01000024">
    <property type="protein sequence ID" value="SCY82567.1"/>
    <property type="molecule type" value="Genomic_DNA"/>
</dbReference>
<evidence type="ECO:0000313" key="2">
    <source>
        <dbReference type="Proteomes" id="UP000198870"/>
    </source>
</evidence>
<dbReference type="Proteomes" id="UP000198870">
    <property type="component" value="Unassembled WGS sequence"/>
</dbReference>
<organism evidence="1 2">
    <name type="scientific">Desulfoluna spongiiphila</name>
    <dbReference type="NCBI Taxonomy" id="419481"/>
    <lineage>
        <taxon>Bacteria</taxon>
        <taxon>Pseudomonadati</taxon>
        <taxon>Thermodesulfobacteriota</taxon>
        <taxon>Desulfobacteria</taxon>
        <taxon>Desulfobacterales</taxon>
        <taxon>Desulfolunaceae</taxon>
        <taxon>Desulfoluna</taxon>
    </lineage>
</organism>
<dbReference type="NCBIfam" id="TIGR04411">
    <property type="entry name" value="T2SS_GspN_Lepto"/>
    <property type="match status" value="1"/>
</dbReference>
<dbReference type="RefSeq" id="WP_092214720.1">
    <property type="nucleotide sequence ID" value="NZ_FMUX01000024.1"/>
</dbReference>
<evidence type="ECO:0000313" key="1">
    <source>
        <dbReference type="EMBL" id="SCY82567.1"/>
    </source>
</evidence>
<reference evidence="1 2" key="1">
    <citation type="submission" date="2016-10" db="EMBL/GenBank/DDBJ databases">
        <authorList>
            <person name="de Groot N.N."/>
        </authorList>
    </citation>
    <scope>NUCLEOTIDE SEQUENCE [LARGE SCALE GENOMIC DNA]</scope>
    <source>
        <strain evidence="1 2">AA1</strain>
    </source>
</reference>
<keyword evidence="2" id="KW-1185">Reference proteome</keyword>
<gene>
    <name evidence="1" type="ORF">SAMN05216233_12442</name>
</gene>
<dbReference type="STRING" id="419481.SAMN05216233_12442"/>
<name>A0A1G5J2T1_9BACT</name>
<dbReference type="AlphaFoldDB" id="A0A1G5J2T1"/>
<protein>
    <submittedName>
        <fullName evidence="1">Type II secretion system protein N</fullName>
    </submittedName>
</protein>